<dbReference type="InterPro" id="IPR020835">
    <property type="entry name" value="Catalase_sf"/>
</dbReference>
<dbReference type="Proteomes" id="UP000183561">
    <property type="component" value="Unassembled WGS sequence"/>
</dbReference>
<name>A0A1H4LDJ0_9NOCA</name>
<evidence type="ECO:0008006" key="3">
    <source>
        <dbReference type="Google" id="ProtNLM"/>
    </source>
</evidence>
<sequence>MEQREGTRAVELAEQTRKTVRTVLVGLPFRIAAAVRGGARVFHPRGLVATGHLELHTRWWTLPTGTPINVVARLSGGVGTPSRVPDVLGLALKIPLDPVETEWDLLLASSGTSAATRVLPLPAASWGAARYSSLMPYSSNGADTRWVLAVPVGPHPASTPLDALRESIAVAPLRFRLELVSMTGSPVPAGQVTLTQVRELPDDEQPTFDPVLNCPPGLAMRPAWLAGVRVGAYRGSRRGRGDPSP</sequence>
<proteinExistence type="predicted"/>
<dbReference type="GO" id="GO:0020037">
    <property type="term" value="F:heme binding"/>
    <property type="evidence" value="ECO:0007669"/>
    <property type="project" value="InterPro"/>
</dbReference>
<evidence type="ECO:0000313" key="2">
    <source>
        <dbReference type="Proteomes" id="UP000183561"/>
    </source>
</evidence>
<evidence type="ECO:0000313" key="1">
    <source>
        <dbReference type="EMBL" id="SEB68596.1"/>
    </source>
</evidence>
<gene>
    <name evidence="1" type="ORF">SAMN04490239_1218</name>
</gene>
<protein>
    <recommendedName>
        <fullName evidence="3">Phosphodiesterase</fullName>
    </recommendedName>
</protein>
<dbReference type="EMBL" id="FNSV01000005">
    <property type="protein sequence ID" value="SEB68596.1"/>
    <property type="molecule type" value="Genomic_DNA"/>
</dbReference>
<accession>A0A1H4LDJ0</accession>
<organism evidence="1 2">
    <name type="scientific">Rhodococcus koreensis</name>
    <dbReference type="NCBI Taxonomy" id="99653"/>
    <lineage>
        <taxon>Bacteria</taxon>
        <taxon>Bacillati</taxon>
        <taxon>Actinomycetota</taxon>
        <taxon>Actinomycetes</taxon>
        <taxon>Mycobacteriales</taxon>
        <taxon>Nocardiaceae</taxon>
        <taxon>Rhodococcus</taxon>
    </lineage>
</organism>
<dbReference type="AlphaFoldDB" id="A0A1H4LDJ0"/>
<dbReference type="SUPFAM" id="SSF56634">
    <property type="entry name" value="Heme-dependent catalase-like"/>
    <property type="match status" value="1"/>
</dbReference>
<reference evidence="2" key="1">
    <citation type="submission" date="2016-10" db="EMBL/GenBank/DDBJ databases">
        <authorList>
            <person name="Varghese N."/>
            <person name="Submissions S."/>
        </authorList>
    </citation>
    <scope>NUCLEOTIDE SEQUENCE [LARGE SCALE GENOMIC DNA]</scope>
    <source>
        <strain evidence="2">DSM 44498</strain>
    </source>
</reference>
<keyword evidence="2" id="KW-1185">Reference proteome</keyword>